<sequence>MYVINLEWKTVCSFETTINEAI</sequence>
<protein>
    <submittedName>
        <fullName evidence="1">Uncharacterized protein</fullName>
    </submittedName>
</protein>
<proteinExistence type="predicted"/>
<name>A0A382KYD6_9ZZZZ</name>
<dbReference type="EMBL" id="UINC01083128">
    <property type="protein sequence ID" value="SVC28533.1"/>
    <property type="molecule type" value="Genomic_DNA"/>
</dbReference>
<gene>
    <name evidence="1" type="ORF">METZ01_LOCUS281387</name>
</gene>
<organism evidence="1">
    <name type="scientific">marine metagenome</name>
    <dbReference type="NCBI Taxonomy" id="408172"/>
    <lineage>
        <taxon>unclassified sequences</taxon>
        <taxon>metagenomes</taxon>
        <taxon>ecological metagenomes</taxon>
    </lineage>
</organism>
<accession>A0A382KYD6</accession>
<reference evidence="1" key="1">
    <citation type="submission" date="2018-05" db="EMBL/GenBank/DDBJ databases">
        <authorList>
            <person name="Lanie J.A."/>
            <person name="Ng W.-L."/>
            <person name="Kazmierczak K.M."/>
            <person name="Andrzejewski T.M."/>
            <person name="Davidsen T.M."/>
            <person name="Wayne K.J."/>
            <person name="Tettelin H."/>
            <person name="Glass J.I."/>
            <person name="Rusch D."/>
            <person name="Podicherti R."/>
            <person name="Tsui H.-C.T."/>
            <person name="Winkler M.E."/>
        </authorList>
    </citation>
    <scope>NUCLEOTIDE SEQUENCE</scope>
</reference>
<dbReference type="AlphaFoldDB" id="A0A382KYD6"/>
<evidence type="ECO:0000313" key="1">
    <source>
        <dbReference type="EMBL" id="SVC28533.1"/>
    </source>
</evidence>